<keyword evidence="2" id="KW-0472">Membrane</keyword>
<feature type="compositionally biased region" description="Polar residues" evidence="1">
    <location>
        <begin position="321"/>
        <end position="335"/>
    </location>
</feature>
<organism evidence="3 4">
    <name type="scientific">Nepenthes gracilis</name>
    <name type="common">Slender pitcher plant</name>
    <dbReference type="NCBI Taxonomy" id="150966"/>
    <lineage>
        <taxon>Eukaryota</taxon>
        <taxon>Viridiplantae</taxon>
        <taxon>Streptophyta</taxon>
        <taxon>Embryophyta</taxon>
        <taxon>Tracheophyta</taxon>
        <taxon>Spermatophyta</taxon>
        <taxon>Magnoliopsida</taxon>
        <taxon>eudicotyledons</taxon>
        <taxon>Gunneridae</taxon>
        <taxon>Pentapetalae</taxon>
        <taxon>Caryophyllales</taxon>
        <taxon>Nepenthaceae</taxon>
        <taxon>Nepenthes</taxon>
    </lineage>
</organism>
<accession>A0AAD3XHP3</accession>
<name>A0AAD3XHP3_NEPGR</name>
<gene>
    <name evidence="3" type="ORF">Nepgr_006700</name>
</gene>
<evidence type="ECO:0000256" key="1">
    <source>
        <dbReference type="SAM" id="MobiDB-lite"/>
    </source>
</evidence>
<dbReference type="Proteomes" id="UP001279734">
    <property type="component" value="Unassembled WGS sequence"/>
</dbReference>
<comment type="caution">
    <text evidence="3">The sequence shown here is derived from an EMBL/GenBank/DDBJ whole genome shotgun (WGS) entry which is preliminary data.</text>
</comment>
<dbReference type="AlphaFoldDB" id="A0AAD3XHP3"/>
<sequence>MIGASVTWAIKCLLAASRGRLCPAMTLEPDAAADCMMILCNDCVSAYIHTIINIAEHLAVQRNARLADHLRASEIRIHPTQYPTSSCPPSKKTDTPSRGNRLAVGKQQGCCCCCLDVIKGMQTRCISSSLDTGQQLFFRGLIQNWIAVAGMLWIECCKSFLIEEECSEELLNCVLLMLVPAEDQAEELLTWPCRPSYRGIYWRPGGLLTWLVITCYQPHQQSDPASVLNKLAFQNQQRRGAHSTAHASRSIEALAHVYINKASADNTPVERPTPRSKRHTITGAKEKHQPVATPSRENPPDQQDQGPANPRTGRNHRDRQAGSSVETSGLSYSTSMRPDPPIANLCVGCYLALGFLMMQISWFFASSSMLKPAAAVLFFVLLEAGILRPRNGGLAAYGGTEEGAGLMKRASFCATAVLCWRCSWGRDATDDCFAAGGN</sequence>
<protein>
    <submittedName>
        <fullName evidence="3">Uncharacterized protein</fullName>
    </submittedName>
</protein>
<evidence type="ECO:0000313" key="3">
    <source>
        <dbReference type="EMBL" id="GMH04860.1"/>
    </source>
</evidence>
<keyword evidence="4" id="KW-1185">Reference proteome</keyword>
<proteinExistence type="predicted"/>
<reference evidence="3" key="1">
    <citation type="submission" date="2023-05" db="EMBL/GenBank/DDBJ databases">
        <title>Nepenthes gracilis genome sequencing.</title>
        <authorList>
            <person name="Fukushima K."/>
        </authorList>
    </citation>
    <scope>NUCLEOTIDE SEQUENCE</scope>
    <source>
        <strain evidence="3">SING2019-196</strain>
    </source>
</reference>
<feature type="region of interest" description="Disordered" evidence="1">
    <location>
        <begin position="263"/>
        <end position="335"/>
    </location>
</feature>
<feature type="transmembrane region" description="Helical" evidence="2">
    <location>
        <begin position="370"/>
        <end position="387"/>
    </location>
</feature>
<evidence type="ECO:0000313" key="4">
    <source>
        <dbReference type="Proteomes" id="UP001279734"/>
    </source>
</evidence>
<dbReference type="EMBL" id="BSYO01000005">
    <property type="protein sequence ID" value="GMH04860.1"/>
    <property type="molecule type" value="Genomic_DNA"/>
</dbReference>
<keyword evidence="2" id="KW-1133">Transmembrane helix</keyword>
<keyword evidence="2" id="KW-0812">Transmembrane</keyword>
<evidence type="ECO:0000256" key="2">
    <source>
        <dbReference type="SAM" id="Phobius"/>
    </source>
</evidence>